<feature type="domain" description="HAT C-terminal dimerisation" evidence="1">
    <location>
        <begin position="355"/>
        <end position="408"/>
    </location>
</feature>
<gene>
    <name evidence="2" type="ORF">KP509_27G035000</name>
</gene>
<evidence type="ECO:0000313" key="2">
    <source>
        <dbReference type="EMBL" id="KAH7295154.1"/>
    </source>
</evidence>
<name>A0A8T2RH64_CERRI</name>
<dbReference type="PANTHER" id="PTHR46880">
    <property type="entry name" value="RAS-ASSOCIATING DOMAIN-CONTAINING PROTEIN"/>
    <property type="match status" value="1"/>
</dbReference>
<proteinExistence type="predicted"/>
<evidence type="ECO:0000259" key="1">
    <source>
        <dbReference type="Pfam" id="PF05699"/>
    </source>
</evidence>
<dbReference type="Proteomes" id="UP000825935">
    <property type="component" value="Chromosome 27"/>
</dbReference>
<protein>
    <recommendedName>
        <fullName evidence="1">HAT C-terminal dimerisation domain-containing protein</fullName>
    </recommendedName>
</protein>
<dbReference type="AlphaFoldDB" id="A0A8T2RH64"/>
<dbReference type="SUPFAM" id="SSF53098">
    <property type="entry name" value="Ribonuclease H-like"/>
    <property type="match status" value="1"/>
</dbReference>
<dbReference type="EMBL" id="CM035432">
    <property type="protein sequence ID" value="KAH7295154.1"/>
    <property type="molecule type" value="Genomic_DNA"/>
</dbReference>
<dbReference type="Pfam" id="PF05699">
    <property type="entry name" value="Dimer_Tnp_hAT"/>
    <property type="match status" value="1"/>
</dbReference>
<sequence length="440" mass="50737">MERIITTMKIMYFIAQKDLSISSYEDMCAFAFTMKMANMPKSLEYSSQTSRYVALEYLNAISTYLTEMQVKRACDSPFFSIMIDESTDRSLEIHLIIYCVYFTHGGRGKKVSEFMGITCINDGRGKTIYDVVKSFLIDKGFDLQKLIGIATDGASAMIGSEIGMISFFKKDCLSLIAIHCIAHREALAIADASKGFADLLNVEKLANKIYSLINNSSKRNKELMDSFYSMAFSRARCNFITLFCLHLLPNVLKVVNALNQKLQEDIIDLTSIGTTIDITIRQLYRTYINCENFGNVWLERLLQHLLDFQELFEHALYTIDKKGCEKELYSFVDNLFMNCEGFTMKEAWRYFSSMKDWHASFPNLMKLWQVILIIPTSTDACERGFSKQNLIKSDRRSRLTVNTLDHLMRVSTIGPNIDEVDSNCVFELWKESKRRRMYDL</sequence>
<accession>A0A8T2RH64</accession>
<comment type="caution">
    <text evidence="2">The sequence shown here is derived from an EMBL/GenBank/DDBJ whole genome shotgun (WGS) entry which is preliminary data.</text>
</comment>
<evidence type="ECO:0000313" key="3">
    <source>
        <dbReference type="Proteomes" id="UP000825935"/>
    </source>
</evidence>
<keyword evidence="3" id="KW-1185">Reference proteome</keyword>
<organism evidence="2 3">
    <name type="scientific">Ceratopteris richardii</name>
    <name type="common">Triangle waterfern</name>
    <dbReference type="NCBI Taxonomy" id="49495"/>
    <lineage>
        <taxon>Eukaryota</taxon>
        <taxon>Viridiplantae</taxon>
        <taxon>Streptophyta</taxon>
        <taxon>Embryophyta</taxon>
        <taxon>Tracheophyta</taxon>
        <taxon>Polypodiopsida</taxon>
        <taxon>Polypodiidae</taxon>
        <taxon>Polypodiales</taxon>
        <taxon>Pteridineae</taxon>
        <taxon>Pteridaceae</taxon>
        <taxon>Parkerioideae</taxon>
        <taxon>Ceratopteris</taxon>
    </lineage>
</organism>
<dbReference type="GO" id="GO:0046983">
    <property type="term" value="F:protein dimerization activity"/>
    <property type="evidence" value="ECO:0007669"/>
    <property type="project" value="InterPro"/>
</dbReference>
<dbReference type="InterPro" id="IPR012337">
    <property type="entry name" value="RNaseH-like_sf"/>
</dbReference>
<dbReference type="InterPro" id="IPR008906">
    <property type="entry name" value="HATC_C_dom"/>
</dbReference>
<reference evidence="2 3" key="1">
    <citation type="submission" date="2021-08" db="EMBL/GenBank/DDBJ databases">
        <title>WGS assembly of Ceratopteris richardii.</title>
        <authorList>
            <person name="Marchant D.B."/>
            <person name="Chen G."/>
            <person name="Jenkins J."/>
            <person name="Shu S."/>
            <person name="Leebens-Mack J."/>
            <person name="Grimwood J."/>
            <person name="Schmutz J."/>
            <person name="Soltis P."/>
            <person name="Soltis D."/>
            <person name="Chen Z.-H."/>
        </authorList>
    </citation>
    <scope>NUCLEOTIDE SEQUENCE [LARGE SCALE GENOMIC DNA]</scope>
    <source>
        <strain evidence="2">Whitten #5841</strain>
        <tissue evidence="2">Leaf</tissue>
    </source>
</reference>
<dbReference type="PANTHER" id="PTHR46880:SF5">
    <property type="entry name" value="DUF4371 DOMAIN-CONTAINING PROTEIN"/>
    <property type="match status" value="1"/>
</dbReference>
<dbReference type="OrthoDB" id="6621980at2759"/>